<dbReference type="Pfam" id="PF00071">
    <property type="entry name" value="Ras"/>
    <property type="match status" value="1"/>
</dbReference>
<dbReference type="FunFam" id="3.40.50.300:FF:001447">
    <property type="entry name" value="Ras-related protein Rab-1B"/>
    <property type="match status" value="1"/>
</dbReference>
<protein>
    <submittedName>
        <fullName evidence="3">Uncharacterized protein</fullName>
    </submittedName>
</protein>
<evidence type="ECO:0000256" key="2">
    <source>
        <dbReference type="ARBA" id="ARBA00023134"/>
    </source>
</evidence>
<organism evidence="3 4">
    <name type="scientific">Halteria grandinella</name>
    <dbReference type="NCBI Taxonomy" id="5974"/>
    <lineage>
        <taxon>Eukaryota</taxon>
        <taxon>Sar</taxon>
        <taxon>Alveolata</taxon>
        <taxon>Ciliophora</taxon>
        <taxon>Intramacronucleata</taxon>
        <taxon>Spirotrichea</taxon>
        <taxon>Stichotrichia</taxon>
        <taxon>Sporadotrichida</taxon>
        <taxon>Halteriidae</taxon>
        <taxon>Halteria</taxon>
    </lineage>
</organism>
<dbReference type="SMART" id="SM00175">
    <property type="entry name" value="RAB"/>
    <property type="match status" value="1"/>
</dbReference>
<dbReference type="InterPro" id="IPR050227">
    <property type="entry name" value="Rab"/>
</dbReference>
<proteinExistence type="predicted"/>
<dbReference type="InterPro" id="IPR027417">
    <property type="entry name" value="P-loop_NTPase"/>
</dbReference>
<reference evidence="3" key="1">
    <citation type="submission" date="2019-06" db="EMBL/GenBank/DDBJ databases">
        <authorList>
            <person name="Zheng W."/>
        </authorList>
    </citation>
    <scope>NUCLEOTIDE SEQUENCE</scope>
    <source>
        <strain evidence="3">QDHG01</strain>
    </source>
</reference>
<evidence type="ECO:0000313" key="4">
    <source>
        <dbReference type="Proteomes" id="UP000785679"/>
    </source>
</evidence>
<dbReference type="SMART" id="SM00177">
    <property type="entry name" value="ARF"/>
    <property type="match status" value="1"/>
</dbReference>
<dbReference type="SMART" id="SM00174">
    <property type="entry name" value="RHO"/>
    <property type="match status" value="1"/>
</dbReference>
<dbReference type="AlphaFoldDB" id="A0A8J8SYQ8"/>
<keyword evidence="4" id="KW-1185">Reference proteome</keyword>
<dbReference type="Proteomes" id="UP000785679">
    <property type="component" value="Unassembled WGS sequence"/>
</dbReference>
<dbReference type="PRINTS" id="PR00449">
    <property type="entry name" value="RASTRNSFRMNG"/>
</dbReference>
<dbReference type="InterPro" id="IPR001806">
    <property type="entry name" value="Small_GTPase"/>
</dbReference>
<name>A0A8J8SYQ8_HALGN</name>
<comment type="caution">
    <text evidence="3">The sequence shown here is derived from an EMBL/GenBank/DDBJ whole genome shotgun (WGS) entry which is preliminary data.</text>
</comment>
<dbReference type="GO" id="GO:0005525">
    <property type="term" value="F:GTP binding"/>
    <property type="evidence" value="ECO:0007669"/>
    <property type="project" value="UniProtKB-KW"/>
</dbReference>
<dbReference type="InterPro" id="IPR005225">
    <property type="entry name" value="Small_GTP-bd"/>
</dbReference>
<dbReference type="SMART" id="SM00173">
    <property type="entry name" value="RAS"/>
    <property type="match status" value="1"/>
</dbReference>
<gene>
    <name evidence="3" type="ORF">FGO68_gene4400</name>
</gene>
<dbReference type="PROSITE" id="PS51421">
    <property type="entry name" value="RAS"/>
    <property type="match status" value="1"/>
</dbReference>
<dbReference type="CDD" id="cd00154">
    <property type="entry name" value="Rab"/>
    <property type="match status" value="1"/>
</dbReference>
<dbReference type="SUPFAM" id="SSF52540">
    <property type="entry name" value="P-loop containing nucleoside triphosphate hydrolases"/>
    <property type="match status" value="1"/>
</dbReference>
<dbReference type="NCBIfam" id="TIGR00231">
    <property type="entry name" value="small_GTP"/>
    <property type="match status" value="1"/>
</dbReference>
<evidence type="ECO:0000313" key="3">
    <source>
        <dbReference type="EMBL" id="TNV75784.1"/>
    </source>
</evidence>
<keyword evidence="2" id="KW-0342">GTP-binding</keyword>
<dbReference type="PROSITE" id="PS51419">
    <property type="entry name" value="RAB"/>
    <property type="match status" value="1"/>
</dbReference>
<dbReference type="EMBL" id="RRYP01014831">
    <property type="protein sequence ID" value="TNV75784.1"/>
    <property type="molecule type" value="Genomic_DNA"/>
</dbReference>
<keyword evidence="1" id="KW-0547">Nucleotide-binding</keyword>
<accession>A0A8J8SYQ8</accession>
<sequence length="206" mass="23522">MNFAPVATQDAAPQLVFKITMTGSQGTGKTTFLSQYFDKQFVPFRSTIGVEFRIHTDQRDGKECRFQIWDTAGSERFRTISPLYYRMAHGIVIFVDLSIASTVEEQAGYWMAEIEKHSSDNVSRLLVGAKCDLPQLVSDEDLEAYATKLNMPFIKISSLDNINLSEAMEMIMNSIYTRSKELNFQNIQLQLRHANPQRNTTCCRLQ</sequence>
<dbReference type="Gene3D" id="3.40.50.300">
    <property type="entry name" value="P-loop containing nucleotide triphosphate hydrolases"/>
    <property type="match status" value="1"/>
</dbReference>
<dbReference type="PANTHER" id="PTHR47977">
    <property type="entry name" value="RAS-RELATED PROTEIN RAB"/>
    <property type="match status" value="1"/>
</dbReference>
<dbReference type="OrthoDB" id="48625at2759"/>
<evidence type="ECO:0000256" key="1">
    <source>
        <dbReference type="ARBA" id="ARBA00022741"/>
    </source>
</evidence>
<dbReference type="GO" id="GO:0003924">
    <property type="term" value="F:GTPase activity"/>
    <property type="evidence" value="ECO:0007669"/>
    <property type="project" value="InterPro"/>
</dbReference>